<dbReference type="PANTHER" id="PTHR11003">
    <property type="entry name" value="POTASSIUM CHANNEL, SUBFAMILY K"/>
    <property type="match status" value="1"/>
</dbReference>
<feature type="transmembrane region" description="Helical" evidence="9">
    <location>
        <begin position="120"/>
        <end position="140"/>
    </location>
</feature>
<dbReference type="OrthoDB" id="297496at2759"/>
<evidence type="ECO:0000256" key="5">
    <source>
        <dbReference type="ARBA" id="ARBA00023065"/>
    </source>
</evidence>
<gene>
    <name evidence="12" type="primary">LOC116290714</name>
</gene>
<reference evidence="12" key="1">
    <citation type="submission" date="2025-08" db="UniProtKB">
        <authorList>
            <consortium name="RefSeq"/>
        </authorList>
    </citation>
    <scope>IDENTIFICATION</scope>
    <source>
        <tissue evidence="12">Tentacle</tissue>
    </source>
</reference>
<dbReference type="Proteomes" id="UP000515163">
    <property type="component" value="Unplaced"/>
</dbReference>
<evidence type="ECO:0000313" key="11">
    <source>
        <dbReference type="Proteomes" id="UP000515163"/>
    </source>
</evidence>
<evidence type="ECO:0000256" key="8">
    <source>
        <dbReference type="RuleBase" id="RU003857"/>
    </source>
</evidence>
<dbReference type="GO" id="GO:0015271">
    <property type="term" value="F:outward rectifier potassium channel activity"/>
    <property type="evidence" value="ECO:0007669"/>
    <property type="project" value="TreeGrafter"/>
</dbReference>
<dbReference type="GO" id="GO:0022841">
    <property type="term" value="F:potassium ion leak channel activity"/>
    <property type="evidence" value="ECO:0007669"/>
    <property type="project" value="TreeGrafter"/>
</dbReference>
<keyword evidence="7 8" id="KW-0407">Ion channel</keyword>
<protein>
    <submittedName>
        <fullName evidence="12">Two pore potassium channel protein sup-9-like</fullName>
    </submittedName>
</protein>
<feature type="domain" description="Potassium channel" evidence="10">
    <location>
        <begin position="172"/>
        <end position="237"/>
    </location>
</feature>
<dbReference type="InterPro" id="IPR003280">
    <property type="entry name" value="2pore_dom_K_chnl"/>
</dbReference>
<name>A0A6P8HDC7_ACTTE</name>
<keyword evidence="2 8" id="KW-0813">Transport</keyword>
<dbReference type="GO" id="GO:0005886">
    <property type="term" value="C:plasma membrane"/>
    <property type="evidence" value="ECO:0007669"/>
    <property type="project" value="TreeGrafter"/>
</dbReference>
<dbReference type="Pfam" id="PF07885">
    <property type="entry name" value="Ion_trans_2"/>
    <property type="match status" value="2"/>
</dbReference>
<comment type="similarity">
    <text evidence="8">Belongs to the two pore domain potassium channel (TC 1.A.1.8) family.</text>
</comment>
<evidence type="ECO:0000259" key="10">
    <source>
        <dbReference type="Pfam" id="PF07885"/>
    </source>
</evidence>
<evidence type="ECO:0000256" key="2">
    <source>
        <dbReference type="ARBA" id="ARBA00022448"/>
    </source>
</evidence>
<dbReference type="PRINTS" id="PR01333">
    <property type="entry name" value="2POREKCHANEL"/>
</dbReference>
<organism evidence="11 12">
    <name type="scientific">Actinia tenebrosa</name>
    <name type="common">Australian red waratah sea anemone</name>
    <dbReference type="NCBI Taxonomy" id="6105"/>
    <lineage>
        <taxon>Eukaryota</taxon>
        <taxon>Metazoa</taxon>
        <taxon>Cnidaria</taxon>
        <taxon>Anthozoa</taxon>
        <taxon>Hexacorallia</taxon>
        <taxon>Actiniaria</taxon>
        <taxon>Actiniidae</taxon>
        <taxon>Actinia</taxon>
    </lineage>
</organism>
<feature type="domain" description="Potassium channel" evidence="10">
    <location>
        <begin position="79"/>
        <end position="136"/>
    </location>
</feature>
<evidence type="ECO:0000256" key="3">
    <source>
        <dbReference type="ARBA" id="ARBA00022692"/>
    </source>
</evidence>
<keyword evidence="5 8" id="KW-0406">Ion transport</keyword>
<evidence type="ECO:0000313" key="12">
    <source>
        <dbReference type="RefSeq" id="XP_031553676.1"/>
    </source>
</evidence>
<feature type="transmembrane region" description="Helical" evidence="9">
    <location>
        <begin position="12"/>
        <end position="29"/>
    </location>
</feature>
<evidence type="ECO:0000256" key="9">
    <source>
        <dbReference type="SAM" id="Phobius"/>
    </source>
</evidence>
<sequence>MKPIYKKCFLRMLLFLVYGFLGAWLFSLIEERDEPYAVTSNRRLELRRKEMKNKYNLTNSTDFDKFVAIVSEASQLKKKMDWTVLNGCEFTYTAITTVGYGNITPQTILGQVLTIPYCTIGLPISMVALKTAGEVLAILMHNMAKILDKRVLRQKRPKQSIFKCFAMIISWIIVLVGILATAEMYLDGWTFHEGLYSWFITFTTIGLGDYVPFQNFKNQKAGQSAWALILFGATFTVPYIIGLCLVSCLLNLLVEHSESIKVSFCVICSSSVNNHEVEAAISNDVKLNSITCRRFSV</sequence>
<dbReference type="AlphaFoldDB" id="A0A6P8HDC7"/>
<keyword evidence="11" id="KW-1185">Reference proteome</keyword>
<proteinExistence type="inferred from homology"/>
<evidence type="ECO:0000256" key="4">
    <source>
        <dbReference type="ARBA" id="ARBA00022989"/>
    </source>
</evidence>
<dbReference type="GO" id="GO:0030322">
    <property type="term" value="P:stabilization of membrane potential"/>
    <property type="evidence" value="ECO:0007669"/>
    <property type="project" value="TreeGrafter"/>
</dbReference>
<keyword evidence="3 8" id="KW-0812">Transmembrane</keyword>
<dbReference type="InParanoid" id="A0A6P8HDC7"/>
<keyword evidence="4 9" id="KW-1133">Transmembrane helix</keyword>
<feature type="transmembrane region" description="Helical" evidence="9">
    <location>
        <begin position="161"/>
        <end position="182"/>
    </location>
</feature>
<evidence type="ECO:0000256" key="7">
    <source>
        <dbReference type="ARBA" id="ARBA00023303"/>
    </source>
</evidence>
<evidence type="ECO:0000256" key="1">
    <source>
        <dbReference type="ARBA" id="ARBA00004141"/>
    </source>
</evidence>
<dbReference type="PANTHER" id="PTHR11003:SF345">
    <property type="entry name" value="TWIK FAMILY OF POTASSIUM CHANNELS PROTEIN 18"/>
    <property type="match status" value="1"/>
</dbReference>
<comment type="subcellular location">
    <subcellularLocation>
        <location evidence="1">Membrane</location>
        <topology evidence="1">Multi-pass membrane protein</topology>
    </subcellularLocation>
</comment>
<keyword evidence="6 9" id="KW-0472">Membrane</keyword>
<dbReference type="SUPFAM" id="SSF81324">
    <property type="entry name" value="Voltage-gated potassium channels"/>
    <property type="match status" value="2"/>
</dbReference>
<dbReference type="GeneID" id="116290714"/>
<accession>A0A6P8HDC7</accession>
<dbReference type="KEGG" id="aten:116290714"/>
<feature type="transmembrane region" description="Helical" evidence="9">
    <location>
        <begin position="225"/>
        <end position="254"/>
    </location>
</feature>
<evidence type="ECO:0000256" key="6">
    <source>
        <dbReference type="ARBA" id="ARBA00023136"/>
    </source>
</evidence>
<dbReference type="InterPro" id="IPR013099">
    <property type="entry name" value="K_chnl_dom"/>
</dbReference>
<dbReference type="Gene3D" id="1.10.287.70">
    <property type="match status" value="1"/>
</dbReference>
<dbReference type="RefSeq" id="XP_031553676.1">
    <property type="nucleotide sequence ID" value="XM_031697816.1"/>
</dbReference>